<dbReference type="SUPFAM" id="SSF55205">
    <property type="entry name" value="EPT/RTPC-like"/>
    <property type="match status" value="1"/>
</dbReference>
<dbReference type="AlphaFoldDB" id="A0A2S1QXF0"/>
<reference evidence="10 11" key="1">
    <citation type="submission" date="2018-04" db="EMBL/GenBank/DDBJ databases">
        <title>Genome sequencing of Flavobacterium sp. HYN0059.</title>
        <authorList>
            <person name="Yi H."/>
            <person name="Baek C."/>
        </authorList>
    </citation>
    <scope>NUCLEOTIDE SEQUENCE [LARGE SCALE GENOMIC DNA]</scope>
    <source>
        <strain evidence="10 11">HYN0059</strain>
    </source>
</reference>
<dbReference type="PANTHER" id="PTHR21090">
    <property type="entry name" value="AROM/DEHYDROQUINATE SYNTHASE"/>
    <property type="match status" value="1"/>
</dbReference>
<dbReference type="Pfam" id="PF00275">
    <property type="entry name" value="EPSP_synthase"/>
    <property type="match status" value="1"/>
</dbReference>
<feature type="binding site" evidence="7">
    <location>
        <position position="294"/>
    </location>
    <ligand>
        <name>3-phosphoshikimate</name>
        <dbReference type="ChEBI" id="CHEBI:145989"/>
    </ligand>
</feature>
<evidence type="ECO:0000256" key="5">
    <source>
        <dbReference type="ARBA" id="ARBA00023141"/>
    </source>
</evidence>
<proteinExistence type="inferred from homology"/>
<name>A0A2S1QXF0_9FLAO</name>
<evidence type="ECO:0000256" key="4">
    <source>
        <dbReference type="ARBA" id="ARBA00022679"/>
    </source>
</evidence>
<organism evidence="10 11">
    <name type="scientific">Flavobacterium album</name>
    <dbReference type="NCBI Taxonomy" id="2175091"/>
    <lineage>
        <taxon>Bacteria</taxon>
        <taxon>Pseudomonadati</taxon>
        <taxon>Bacteroidota</taxon>
        <taxon>Flavobacteriia</taxon>
        <taxon>Flavobacteriales</taxon>
        <taxon>Flavobacteriaceae</taxon>
        <taxon>Flavobacterium</taxon>
    </lineage>
</organism>
<feature type="binding site" evidence="7">
    <location>
        <position position="27"/>
    </location>
    <ligand>
        <name>3-phosphoshikimate</name>
        <dbReference type="ChEBI" id="CHEBI:145989"/>
    </ligand>
</feature>
<keyword evidence="4 7" id="KW-0808">Transferase</keyword>
<comment type="caution">
    <text evidence="7">Lacks conserved residue(s) required for the propagation of feature annotation.</text>
</comment>
<feature type="active site" description="Proton acceptor" evidence="7">
    <location>
        <position position="294"/>
    </location>
</feature>
<dbReference type="KEGG" id="falb:HYN59_07720"/>
<keyword evidence="5 7" id="KW-0057">Aromatic amino acid biosynthesis</keyword>
<keyword evidence="8" id="KW-0175">Coiled coil</keyword>
<evidence type="ECO:0000313" key="11">
    <source>
        <dbReference type="Proteomes" id="UP000244929"/>
    </source>
</evidence>
<dbReference type="GO" id="GO:0008652">
    <property type="term" value="P:amino acid biosynthetic process"/>
    <property type="evidence" value="ECO:0007669"/>
    <property type="project" value="UniProtKB-KW"/>
</dbReference>
<evidence type="ECO:0000256" key="6">
    <source>
        <dbReference type="ARBA" id="ARBA00044633"/>
    </source>
</evidence>
<feature type="binding site" evidence="7">
    <location>
        <position position="22"/>
    </location>
    <ligand>
        <name>phosphoenolpyruvate</name>
        <dbReference type="ChEBI" id="CHEBI:58702"/>
    </ligand>
</feature>
<dbReference type="EMBL" id="CP029186">
    <property type="protein sequence ID" value="AWH85019.1"/>
    <property type="molecule type" value="Genomic_DNA"/>
</dbReference>
<evidence type="ECO:0000256" key="7">
    <source>
        <dbReference type="HAMAP-Rule" id="MF_00210"/>
    </source>
</evidence>
<comment type="similarity">
    <text evidence="2 7">Belongs to the EPSP synthase family.</text>
</comment>
<dbReference type="InterPro" id="IPR023193">
    <property type="entry name" value="EPSP_synthase_CS"/>
</dbReference>
<gene>
    <name evidence="7" type="primary">aroA</name>
    <name evidence="10" type="ORF">HYN59_07720</name>
</gene>
<feature type="binding site" evidence="7">
    <location>
        <position position="321"/>
    </location>
    <ligand>
        <name>3-phosphoshikimate</name>
        <dbReference type="ChEBI" id="CHEBI:145989"/>
    </ligand>
</feature>
<evidence type="ECO:0000256" key="1">
    <source>
        <dbReference type="ARBA" id="ARBA00004811"/>
    </source>
</evidence>
<feature type="domain" description="Enolpyruvate transferase" evidence="9">
    <location>
        <begin position="60"/>
        <end position="434"/>
    </location>
</feature>
<comment type="catalytic activity">
    <reaction evidence="6">
        <text>3-phosphoshikimate + phosphoenolpyruvate = 5-O-(1-carboxyvinyl)-3-phosphoshikimate + phosphate</text>
        <dbReference type="Rhea" id="RHEA:21256"/>
        <dbReference type="ChEBI" id="CHEBI:43474"/>
        <dbReference type="ChEBI" id="CHEBI:57701"/>
        <dbReference type="ChEBI" id="CHEBI:58702"/>
        <dbReference type="ChEBI" id="CHEBI:145989"/>
        <dbReference type="EC" id="2.5.1.19"/>
    </reaction>
    <physiologicalReaction direction="left-to-right" evidence="6">
        <dbReference type="Rhea" id="RHEA:21257"/>
    </physiologicalReaction>
</comment>
<dbReference type="OrthoDB" id="9809920at2"/>
<dbReference type="PROSITE" id="PS00885">
    <property type="entry name" value="EPSP_SYNTHASE_2"/>
    <property type="match status" value="1"/>
</dbReference>
<dbReference type="CDD" id="cd01556">
    <property type="entry name" value="EPSP_synthase"/>
    <property type="match status" value="1"/>
</dbReference>
<dbReference type="InterPro" id="IPR006264">
    <property type="entry name" value="EPSP_synthase"/>
</dbReference>
<sequence>MDLKLHLPSGIRNAEIAITGSKSITNRLLLLQALFPGFEIGNSSGSDDSEVMLKALDGTDDVIDIHHAGTAMRFLTAYFSIQEGREVVLTGSQRMRERPIAVLVNALRNLGAQIEYLENEGFPPLKISGRKLTSSKVTIKADVSSQYITALLLIAGKLENGLELTLEGTITSRPYIEMTLSLLNEIGIETNFQDNKITVSQATQNPKPETRNFLTVESDWSSASYFYSITALSEEGTSIKLSFFKRDSLQGDSALVEIYDALGVSTKFDGDTITLRKENRQPTTINRQLNNTPDIAQTIAVTCFGLGIGCHLTGLHTLKIKETDRLSALKTELEKLGAEVKITEDSLILEPNNLFSVSVLRPGSLSFGEGRGEDLSGMSEAHSPLLSRGAGGEVQTYNDHRMALAFAPLAIKTGIIIKDAGVVSKSYPTFWDDLKTLGFEITQL</sequence>
<accession>A0A2S1QXF0</accession>
<dbReference type="GO" id="GO:0005737">
    <property type="term" value="C:cytoplasm"/>
    <property type="evidence" value="ECO:0007669"/>
    <property type="project" value="UniProtKB-SubCell"/>
</dbReference>
<feature type="coiled-coil region" evidence="8">
    <location>
        <begin position="319"/>
        <end position="346"/>
    </location>
</feature>
<dbReference type="InterPro" id="IPR036968">
    <property type="entry name" value="Enolpyruvate_Tfrase_sf"/>
</dbReference>
<feature type="binding site" evidence="7">
    <location>
        <position position="98"/>
    </location>
    <ligand>
        <name>phosphoenolpyruvate</name>
        <dbReference type="ChEBI" id="CHEBI:58702"/>
    </ligand>
</feature>
<dbReference type="GO" id="GO:0009073">
    <property type="term" value="P:aromatic amino acid family biosynthetic process"/>
    <property type="evidence" value="ECO:0007669"/>
    <property type="project" value="UniProtKB-KW"/>
</dbReference>
<dbReference type="PIRSF" id="PIRSF000505">
    <property type="entry name" value="EPSPS"/>
    <property type="match status" value="1"/>
</dbReference>
<feature type="binding site" evidence="7">
    <location>
        <position position="146"/>
    </location>
    <ligand>
        <name>3-phosphoshikimate</name>
        <dbReference type="ChEBI" id="CHEBI:145989"/>
    </ligand>
</feature>
<dbReference type="InterPro" id="IPR001986">
    <property type="entry name" value="Enolpyruvate_Tfrase_dom"/>
</dbReference>
<dbReference type="InterPro" id="IPR013792">
    <property type="entry name" value="RNA3'P_cycl/enolpyr_Trfase_a/b"/>
</dbReference>
<dbReference type="EC" id="2.5.1.19" evidence="7"/>
<comment type="function">
    <text evidence="7">Catalyzes the transfer of the enolpyruvyl moiety of phosphoenolpyruvate (PEP) to the 5-hydroxyl of shikimate-3-phosphate (S3P) to produce enolpyruvyl shikimate-3-phosphate and inorganic phosphate.</text>
</comment>
<dbReference type="UniPathway" id="UPA00053">
    <property type="reaction ID" value="UER00089"/>
</dbReference>
<feature type="binding site" evidence="7">
    <location>
        <position position="146"/>
    </location>
    <ligand>
        <name>phosphoenolpyruvate</name>
        <dbReference type="ChEBI" id="CHEBI:58702"/>
    </ligand>
</feature>
<evidence type="ECO:0000313" key="10">
    <source>
        <dbReference type="EMBL" id="AWH85019.1"/>
    </source>
</evidence>
<dbReference type="GO" id="GO:0009423">
    <property type="term" value="P:chorismate biosynthetic process"/>
    <property type="evidence" value="ECO:0007669"/>
    <property type="project" value="UniProtKB-UniRule"/>
</dbReference>
<feature type="binding site" evidence="7">
    <location>
        <position position="425"/>
    </location>
    <ligand>
        <name>phosphoenolpyruvate</name>
        <dbReference type="ChEBI" id="CHEBI:58702"/>
    </ligand>
</feature>
<keyword evidence="7" id="KW-0963">Cytoplasm</keyword>
<dbReference type="Gene3D" id="3.65.10.10">
    <property type="entry name" value="Enolpyruvate transferase domain"/>
    <property type="match status" value="2"/>
</dbReference>
<evidence type="ECO:0000256" key="8">
    <source>
        <dbReference type="SAM" id="Coils"/>
    </source>
</evidence>
<evidence type="ECO:0000259" key="9">
    <source>
        <dbReference type="Pfam" id="PF00275"/>
    </source>
</evidence>
<feature type="binding site" evidence="7">
    <location>
        <position position="172"/>
    </location>
    <ligand>
        <name>3-phosphoshikimate</name>
        <dbReference type="ChEBI" id="CHEBI:145989"/>
    </ligand>
</feature>
<dbReference type="PANTHER" id="PTHR21090:SF5">
    <property type="entry name" value="PENTAFUNCTIONAL AROM POLYPEPTIDE"/>
    <property type="match status" value="1"/>
</dbReference>
<feature type="binding site" evidence="7">
    <location>
        <position position="69"/>
    </location>
    <ligand>
        <name>phosphoenolpyruvate</name>
        <dbReference type="ChEBI" id="CHEBI:58702"/>
    </ligand>
</feature>
<dbReference type="Proteomes" id="UP000244929">
    <property type="component" value="Chromosome"/>
</dbReference>
<dbReference type="GO" id="GO:0003866">
    <property type="term" value="F:3-phosphoshikimate 1-carboxyvinyltransferase activity"/>
    <property type="evidence" value="ECO:0007669"/>
    <property type="project" value="UniProtKB-UniRule"/>
</dbReference>
<evidence type="ECO:0000256" key="3">
    <source>
        <dbReference type="ARBA" id="ARBA00022605"/>
    </source>
</evidence>
<comment type="pathway">
    <text evidence="1 7">Metabolic intermediate biosynthesis; chorismate biosynthesis; chorismate from D-erythrose 4-phosphate and phosphoenolpyruvate: step 6/7.</text>
</comment>
<keyword evidence="3 7" id="KW-0028">Amino-acid biosynthesis</keyword>
<protein>
    <recommendedName>
        <fullName evidence="7">3-phosphoshikimate 1-carboxyvinyltransferase</fullName>
        <ecNumber evidence="7">2.5.1.19</ecNumber>
    </recommendedName>
    <alternativeName>
        <fullName evidence="7">5-enolpyruvylshikimate-3-phosphate synthase</fullName>
        <shortName evidence="7">EPSP synthase</shortName>
        <shortName evidence="7">EPSPS</shortName>
    </alternativeName>
</protein>
<evidence type="ECO:0000256" key="2">
    <source>
        <dbReference type="ARBA" id="ARBA00009948"/>
    </source>
</evidence>
<dbReference type="HAMAP" id="MF_00210">
    <property type="entry name" value="EPSP_synth"/>
    <property type="match status" value="1"/>
</dbReference>
<feature type="binding site" evidence="7">
    <location>
        <position position="144"/>
    </location>
    <ligand>
        <name>3-phosphoshikimate</name>
        <dbReference type="ChEBI" id="CHEBI:145989"/>
    </ligand>
</feature>
<comment type="subcellular location">
    <subcellularLocation>
        <location evidence="7">Cytoplasm</location>
    </subcellularLocation>
</comment>
<feature type="binding site" evidence="7">
    <location>
        <position position="22"/>
    </location>
    <ligand>
        <name>3-phosphoshikimate</name>
        <dbReference type="ChEBI" id="CHEBI:145989"/>
    </ligand>
</feature>
<keyword evidence="11" id="KW-1185">Reference proteome</keyword>
<dbReference type="RefSeq" id="WP_108777725.1">
    <property type="nucleotide sequence ID" value="NZ_CP029186.1"/>
</dbReference>
<feature type="binding site" evidence="7">
    <location>
        <position position="23"/>
    </location>
    <ligand>
        <name>3-phosphoshikimate</name>
        <dbReference type="ChEBI" id="CHEBI:145989"/>
    </ligand>
</feature>
<feature type="binding site" evidence="7">
    <location>
        <position position="325"/>
    </location>
    <ligand>
        <name>phosphoenolpyruvate</name>
        <dbReference type="ChEBI" id="CHEBI:58702"/>
    </ligand>
</feature>
<feature type="binding site" evidence="7">
    <location>
        <position position="145"/>
    </location>
    <ligand>
        <name>3-phosphoshikimate</name>
        <dbReference type="ChEBI" id="CHEBI:145989"/>
    </ligand>
</feature>
<comment type="subunit">
    <text evidence="7">Monomer.</text>
</comment>
<feature type="binding site" evidence="7">
    <location>
        <position position="401"/>
    </location>
    <ligand>
        <name>phosphoenolpyruvate</name>
        <dbReference type="ChEBI" id="CHEBI:58702"/>
    </ligand>
</feature>